<dbReference type="GO" id="GO:0016020">
    <property type="term" value="C:membrane"/>
    <property type="evidence" value="ECO:0007669"/>
    <property type="project" value="UniProtKB-SubCell"/>
</dbReference>
<feature type="transmembrane region" description="Helical" evidence="5">
    <location>
        <begin position="21"/>
        <end position="41"/>
    </location>
</feature>
<gene>
    <name evidence="8" type="ORF">E6L36_14310</name>
    <name evidence="7" type="ORF">H0N82_01840</name>
</gene>
<dbReference type="InterPro" id="IPR051328">
    <property type="entry name" value="T7SS_ABC-Transporter"/>
</dbReference>
<name>A0A508YN85_LACRH</name>
<sequence length="246" mass="27677">MFTIMRLDCLHLLKNKPIMTYLLLYPPLLIWVTGFVFNSIFGDDVLTSYDYYGVTMMIYLSMATVVILPDMLFGSRVKNANNRIIYTPIARTKVYLSKLLVATGFSYGILAAYMLLFNAIRFVNFGGSQILPLLLLDLAFVIFAITFGGAFCVILRNEDLSTNLLNLVINVFAIVSGLFFPMKIFGKKIAAIADMSPIAKVSDVFFAIIYDHNFQESITTFAILVAGSCVFLIIIHMLYRPEKFEG</sequence>
<feature type="transmembrane region" description="Helical" evidence="5">
    <location>
        <begin position="218"/>
        <end position="239"/>
    </location>
</feature>
<feature type="transmembrane region" description="Helical" evidence="5">
    <location>
        <begin position="167"/>
        <end position="186"/>
    </location>
</feature>
<comment type="caution">
    <text evidence="7">The sequence shown here is derived from an EMBL/GenBank/DDBJ whole genome shotgun (WGS) entry which is preliminary data.</text>
</comment>
<accession>A0A508YN85</accession>
<evidence type="ECO:0000256" key="2">
    <source>
        <dbReference type="ARBA" id="ARBA00022692"/>
    </source>
</evidence>
<dbReference type="Proteomes" id="UP000552935">
    <property type="component" value="Unassembled WGS sequence"/>
</dbReference>
<reference evidence="7 10" key="2">
    <citation type="submission" date="2020-07" db="EMBL/GenBank/DDBJ databases">
        <title>Organ Donor 1.</title>
        <authorList>
            <person name="Marsh A.J."/>
            <person name="Azcarate-Peril M.A."/>
        </authorList>
    </citation>
    <scope>NUCLEOTIDE SEQUENCE [LARGE SCALE GENOMIC DNA]</scope>
    <source>
        <strain evidence="7 10">AMC0712</strain>
    </source>
</reference>
<feature type="domain" description="ABC-2 type transporter transmembrane" evidence="6">
    <location>
        <begin position="30"/>
        <end position="208"/>
    </location>
</feature>
<dbReference type="Proteomes" id="UP000307517">
    <property type="component" value="Unassembled WGS sequence"/>
</dbReference>
<dbReference type="Pfam" id="PF01061">
    <property type="entry name" value="ABC2_membrane"/>
    <property type="match status" value="1"/>
</dbReference>
<keyword evidence="4 5" id="KW-0472">Membrane</keyword>
<dbReference type="RefSeq" id="WP_005690233.1">
    <property type="nucleotide sequence ID" value="NZ_CABFNI010000003.1"/>
</dbReference>
<dbReference type="AlphaFoldDB" id="A0A508YN85"/>
<evidence type="ECO:0000256" key="5">
    <source>
        <dbReference type="SAM" id="Phobius"/>
    </source>
</evidence>
<evidence type="ECO:0000256" key="3">
    <source>
        <dbReference type="ARBA" id="ARBA00022989"/>
    </source>
</evidence>
<feature type="transmembrane region" description="Helical" evidence="5">
    <location>
        <begin position="129"/>
        <end position="155"/>
    </location>
</feature>
<proteinExistence type="predicted"/>
<protein>
    <submittedName>
        <fullName evidence="7">ABC transporter permease</fullName>
    </submittedName>
</protein>
<dbReference type="PANTHER" id="PTHR43077:SF10">
    <property type="entry name" value="TRANSPORT PERMEASE PROTEIN"/>
    <property type="match status" value="1"/>
</dbReference>
<evidence type="ECO:0000256" key="1">
    <source>
        <dbReference type="ARBA" id="ARBA00004141"/>
    </source>
</evidence>
<organism evidence="7 10">
    <name type="scientific">Lacticaseibacillus rhamnosus</name>
    <name type="common">Lactobacillus rhamnosus</name>
    <dbReference type="NCBI Taxonomy" id="47715"/>
    <lineage>
        <taxon>Bacteria</taxon>
        <taxon>Bacillati</taxon>
        <taxon>Bacillota</taxon>
        <taxon>Bacilli</taxon>
        <taxon>Lactobacillales</taxon>
        <taxon>Lactobacillaceae</taxon>
        <taxon>Lacticaseibacillus</taxon>
    </lineage>
</organism>
<reference evidence="8 9" key="1">
    <citation type="submission" date="2019-04" db="EMBL/GenBank/DDBJ databases">
        <title>Genome Announcement to Ensure Probiotic Safety of Lactobacillus rhamnosus UBLR-58.</title>
        <authorList>
            <person name="Sulthana A."/>
            <person name="Lakshmi S.G."/>
            <person name="Madempudi R.S."/>
        </authorList>
    </citation>
    <scope>NUCLEOTIDE SEQUENCE [LARGE SCALE GENOMIC DNA]</scope>
    <source>
        <strain evidence="8 9">UBLR-58</strain>
    </source>
</reference>
<evidence type="ECO:0000313" key="7">
    <source>
        <dbReference type="EMBL" id="NZA03888.1"/>
    </source>
</evidence>
<evidence type="ECO:0000259" key="6">
    <source>
        <dbReference type="Pfam" id="PF01061"/>
    </source>
</evidence>
<evidence type="ECO:0000313" key="8">
    <source>
        <dbReference type="EMBL" id="THC81432.1"/>
    </source>
</evidence>
<evidence type="ECO:0000313" key="9">
    <source>
        <dbReference type="Proteomes" id="UP000307517"/>
    </source>
</evidence>
<dbReference type="EMBL" id="JACCKI010000001">
    <property type="protein sequence ID" value="NZA03888.1"/>
    <property type="molecule type" value="Genomic_DNA"/>
</dbReference>
<keyword evidence="3 5" id="KW-1133">Transmembrane helix</keyword>
<dbReference type="GO" id="GO:0140359">
    <property type="term" value="F:ABC-type transporter activity"/>
    <property type="evidence" value="ECO:0007669"/>
    <property type="project" value="InterPro"/>
</dbReference>
<keyword evidence="2 5" id="KW-0812">Transmembrane</keyword>
<evidence type="ECO:0000256" key="4">
    <source>
        <dbReference type="ARBA" id="ARBA00023136"/>
    </source>
</evidence>
<dbReference type="EMBL" id="SSHM01000001">
    <property type="protein sequence ID" value="THC81432.1"/>
    <property type="molecule type" value="Genomic_DNA"/>
</dbReference>
<feature type="transmembrane region" description="Helical" evidence="5">
    <location>
        <begin position="94"/>
        <end position="117"/>
    </location>
</feature>
<evidence type="ECO:0000313" key="10">
    <source>
        <dbReference type="Proteomes" id="UP000552935"/>
    </source>
</evidence>
<comment type="subcellular location">
    <subcellularLocation>
        <location evidence="1">Membrane</location>
        <topology evidence="1">Multi-pass membrane protein</topology>
    </subcellularLocation>
</comment>
<dbReference type="InterPro" id="IPR013525">
    <property type="entry name" value="ABC2_TM"/>
</dbReference>
<feature type="transmembrane region" description="Helical" evidence="5">
    <location>
        <begin position="53"/>
        <end position="73"/>
    </location>
</feature>
<dbReference type="PANTHER" id="PTHR43077">
    <property type="entry name" value="TRANSPORT PERMEASE YVFS-RELATED"/>
    <property type="match status" value="1"/>
</dbReference>